<organism evidence="3 4">
    <name type="scientific">Linnemannia hyalina</name>
    <dbReference type="NCBI Taxonomy" id="64524"/>
    <lineage>
        <taxon>Eukaryota</taxon>
        <taxon>Fungi</taxon>
        <taxon>Fungi incertae sedis</taxon>
        <taxon>Mucoromycota</taxon>
        <taxon>Mortierellomycotina</taxon>
        <taxon>Mortierellomycetes</taxon>
        <taxon>Mortierellales</taxon>
        <taxon>Mortierellaceae</taxon>
        <taxon>Linnemannia</taxon>
    </lineage>
</organism>
<feature type="compositionally biased region" description="Polar residues" evidence="1">
    <location>
        <begin position="160"/>
        <end position="173"/>
    </location>
</feature>
<accession>A0A9P7Y3C9</accession>
<reference evidence="3" key="1">
    <citation type="submission" date="2021-06" db="EMBL/GenBank/DDBJ databases">
        <title>Genome Sequence of Mortierella hyaline Strain SCG-10, a Cold-Adapted, Nitrate-Reducing Fungus Isolated from Soil in Minnesota, USA.</title>
        <authorList>
            <person name="Aldossari N."/>
        </authorList>
    </citation>
    <scope>NUCLEOTIDE SEQUENCE</scope>
    <source>
        <strain evidence="3">SCG-10</strain>
    </source>
</reference>
<keyword evidence="2" id="KW-0812">Transmembrane</keyword>
<gene>
    <name evidence="3" type="ORF">KI688_000375</name>
</gene>
<feature type="region of interest" description="Disordered" evidence="1">
    <location>
        <begin position="137"/>
        <end position="173"/>
    </location>
</feature>
<feature type="transmembrane region" description="Helical" evidence="2">
    <location>
        <begin position="322"/>
        <end position="340"/>
    </location>
</feature>
<keyword evidence="2" id="KW-0472">Membrane</keyword>
<feature type="transmembrane region" description="Helical" evidence="2">
    <location>
        <begin position="373"/>
        <end position="390"/>
    </location>
</feature>
<evidence type="ECO:0000256" key="1">
    <source>
        <dbReference type="SAM" id="MobiDB-lite"/>
    </source>
</evidence>
<evidence type="ECO:0000313" key="3">
    <source>
        <dbReference type="EMBL" id="KAG9072604.1"/>
    </source>
</evidence>
<evidence type="ECO:0000256" key="2">
    <source>
        <dbReference type="SAM" id="Phobius"/>
    </source>
</evidence>
<feature type="region of interest" description="Disordered" evidence="1">
    <location>
        <begin position="222"/>
        <end position="266"/>
    </location>
</feature>
<protein>
    <recommendedName>
        <fullName evidence="5">Transmembrane protein</fullName>
    </recommendedName>
</protein>
<dbReference type="AlphaFoldDB" id="A0A9P7Y3C9"/>
<name>A0A9P7Y3C9_9FUNG</name>
<dbReference type="OrthoDB" id="2430613at2759"/>
<evidence type="ECO:0008006" key="5">
    <source>
        <dbReference type="Google" id="ProtNLM"/>
    </source>
</evidence>
<comment type="caution">
    <text evidence="3">The sequence shown here is derived from an EMBL/GenBank/DDBJ whole genome shotgun (WGS) entry which is preliminary data.</text>
</comment>
<keyword evidence="2" id="KW-1133">Transmembrane helix</keyword>
<dbReference type="EMBL" id="JAHRHY010000001">
    <property type="protein sequence ID" value="KAG9072604.1"/>
    <property type="molecule type" value="Genomic_DNA"/>
</dbReference>
<dbReference type="Proteomes" id="UP000707451">
    <property type="component" value="Unassembled WGS sequence"/>
</dbReference>
<feature type="compositionally biased region" description="Polar residues" evidence="1">
    <location>
        <begin position="44"/>
        <end position="62"/>
    </location>
</feature>
<feature type="transmembrane region" description="Helical" evidence="2">
    <location>
        <begin position="346"/>
        <end position="366"/>
    </location>
</feature>
<sequence length="419" mass="47801">MMATDSLSYKHLRVQRPEPSSSPPAQTFFSISPPKRPQHPSIHQALSTNNRNRPYRSGTRQTQDTQVIFDPETEYDSYPLRYGMPTPSWSTRRARRPVAQALEQMQLMRYQTGTGLGLGVVATSRNDLTLSAPLRHSSLHQQQQQCDGDKANNDEGYGDLSNSTNNIGNGSDISLQNQETRVLKRRSYSSFSILRSLMPPHIRYKDGSDVVLQVDRRNAARPANDDYGEWDGLEKDQGYGQSQGQGLLPAVAKDRRRKKQDSATDTSMDYDNDDLLDLALDLELQLEFHDGCLDTDEMKRLDFDILYENTTLSNLRGVLKSLVTVCVSSTAGVYLLLLTYKLAKDLYVFIAIQAMLILLRWTWILVAVWPWRLLLWTVLGVYHLVLMVLWPSRDTLAMAFHISVIYTLRRIRRSTMEHS</sequence>
<proteinExistence type="predicted"/>
<evidence type="ECO:0000313" key="4">
    <source>
        <dbReference type="Proteomes" id="UP000707451"/>
    </source>
</evidence>
<feature type="region of interest" description="Disordered" evidence="1">
    <location>
        <begin position="1"/>
        <end position="62"/>
    </location>
</feature>
<keyword evidence="4" id="KW-1185">Reference proteome</keyword>